<sequence>MFTHLLSTTRSHRDRFRPQQKDDAVAAALLPGIHQIVSRSLATLLLQYFKGNPSLHTYVPRDNHAPFSAKS</sequence>
<proteinExistence type="predicted"/>
<protein>
    <submittedName>
        <fullName evidence="1">Uncharacterized protein</fullName>
    </submittedName>
</protein>
<dbReference type="Proteomes" id="UP000019335">
    <property type="component" value="Chromosome 3"/>
</dbReference>
<dbReference type="AlphaFoldDB" id="W7U943"/>
<evidence type="ECO:0000313" key="2">
    <source>
        <dbReference type="Proteomes" id="UP000019335"/>
    </source>
</evidence>
<organism evidence="1 2">
    <name type="scientific">Nannochloropsis gaditana</name>
    <dbReference type="NCBI Taxonomy" id="72520"/>
    <lineage>
        <taxon>Eukaryota</taxon>
        <taxon>Sar</taxon>
        <taxon>Stramenopiles</taxon>
        <taxon>Ochrophyta</taxon>
        <taxon>Eustigmatophyceae</taxon>
        <taxon>Eustigmatales</taxon>
        <taxon>Monodopsidaceae</taxon>
        <taxon>Nannochloropsis</taxon>
    </lineage>
</organism>
<evidence type="ECO:0000313" key="1">
    <source>
        <dbReference type="EMBL" id="EWM29449.1"/>
    </source>
</evidence>
<name>W7U943_9STRA</name>
<reference evidence="1 2" key="1">
    <citation type="journal article" date="2014" name="Mol. Plant">
        <title>Chromosome Scale Genome Assembly and Transcriptome Profiling of Nannochloropsis gaditana in Nitrogen Depletion.</title>
        <authorList>
            <person name="Corteggiani Carpinelli E."/>
            <person name="Telatin A."/>
            <person name="Vitulo N."/>
            <person name="Forcato C."/>
            <person name="D'Angelo M."/>
            <person name="Schiavon R."/>
            <person name="Vezzi A."/>
            <person name="Giacometti G.M."/>
            <person name="Morosinotto T."/>
            <person name="Valle G."/>
        </authorList>
    </citation>
    <scope>NUCLEOTIDE SEQUENCE [LARGE SCALE GENOMIC DNA]</scope>
    <source>
        <strain evidence="1 2">B-31</strain>
    </source>
</reference>
<gene>
    <name evidence="1" type="ORF">Naga_100083g11</name>
</gene>
<dbReference type="EMBL" id="AZIL01000161">
    <property type="protein sequence ID" value="EWM29449.1"/>
    <property type="molecule type" value="Genomic_DNA"/>
</dbReference>
<accession>W7U943</accession>
<comment type="caution">
    <text evidence="1">The sequence shown here is derived from an EMBL/GenBank/DDBJ whole genome shotgun (WGS) entry which is preliminary data.</text>
</comment>
<keyword evidence="2" id="KW-1185">Reference proteome</keyword>